<evidence type="ECO:0000313" key="15">
    <source>
        <dbReference type="EMBL" id="ELR14455.1"/>
    </source>
</evidence>
<dbReference type="PANTHER" id="PTHR12888">
    <property type="entry name" value="PEROXISOME ASSEMBLY PROTEIN 12 PEROXIN-12"/>
    <property type="match status" value="1"/>
</dbReference>
<evidence type="ECO:0000256" key="13">
    <source>
        <dbReference type="SAM" id="MobiDB-lite"/>
    </source>
</evidence>
<feature type="compositionally biased region" description="Acidic residues" evidence="13">
    <location>
        <begin position="152"/>
        <end position="171"/>
    </location>
</feature>
<dbReference type="STRING" id="1257118.L8GMZ9"/>
<dbReference type="InterPro" id="IPR017375">
    <property type="entry name" value="PEX12"/>
</dbReference>
<evidence type="ECO:0000256" key="5">
    <source>
        <dbReference type="ARBA" id="ARBA00022692"/>
    </source>
</evidence>
<dbReference type="VEuPathDB" id="AmoebaDB:ACA1_191530"/>
<dbReference type="OMA" id="QHYLARC"/>
<evidence type="ECO:0000256" key="1">
    <source>
        <dbReference type="ARBA" id="ARBA00004585"/>
    </source>
</evidence>
<dbReference type="Pfam" id="PF04757">
    <property type="entry name" value="Pex2_Pex12"/>
    <property type="match status" value="1"/>
</dbReference>
<keyword evidence="16" id="KW-1185">Reference proteome</keyword>
<protein>
    <submittedName>
        <fullName evidence="15">Peroxisome assembly protein, putative</fullName>
    </submittedName>
</protein>
<evidence type="ECO:0000256" key="11">
    <source>
        <dbReference type="ARBA" id="ARBA00023136"/>
    </source>
</evidence>
<organism evidence="15 16">
    <name type="scientific">Acanthamoeba castellanii (strain ATCC 30010 / Neff)</name>
    <dbReference type="NCBI Taxonomy" id="1257118"/>
    <lineage>
        <taxon>Eukaryota</taxon>
        <taxon>Amoebozoa</taxon>
        <taxon>Discosea</taxon>
        <taxon>Longamoebia</taxon>
        <taxon>Centramoebida</taxon>
        <taxon>Acanthamoebidae</taxon>
        <taxon>Acanthamoeba</taxon>
    </lineage>
</organism>
<keyword evidence="12" id="KW-0576">Peroxisome</keyword>
<dbReference type="KEGG" id="acan:ACA1_191530"/>
<name>L8GMZ9_ACACF</name>
<feature type="domain" description="Pex N-terminal" evidence="14">
    <location>
        <begin position="23"/>
        <end position="312"/>
    </location>
</feature>
<dbReference type="GO" id="GO:0006513">
    <property type="term" value="P:protein monoubiquitination"/>
    <property type="evidence" value="ECO:0007669"/>
    <property type="project" value="TreeGrafter"/>
</dbReference>
<dbReference type="GO" id="GO:0005778">
    <property type="term" value="C:peroxisomal membrane"/>
    <property type="evidence" value="ECO:0007669"/>
    <property type="project" value="UniProtKB-SubCell"/>
</dbReference>
<proteinExistence type="inferred from homology"/>
<reference evidence="15 16" key="1">
    <citation type="journal article" date="2013" name="Genome Biol.">
        <title>Genome of Acanthamoeba castellanii highlights extensive lateral gene transfer and early evolution of tyrosine kinase signaling.</title>
        <authorList>
            <person name="Clarke M."/>
            <person name="Lohan A.J."/>
            <person name="Liu B."/>
            <person name="Lagkouvardos I."/>
            <person name="Roy S."/>
            <person name="Zafar N."/>
            <person name="Bertelli C."/>
            <person name="Schilde C."/>
            <person name="Kianianmomeni A."/>
            <person name="Burglin T.R."/>
            <person name="Frech C."/>
            <person name="Turcotte B."/>
            <person name="Kopec K.O."/>
            <person name="Synnott J.M."/>
            <person name="Choo C."/>
            <person name="Paponov I."/>
            <person name="Finkler A."/>
            <person name="Soon Heng Tan C."/>
            <person name="Hutchins A.P."/>
            <person name="Weinmeier T."/>
            <person name="Rattei T."/>
            <person name="Chu J.S."/>
            <person name="Gimenez G."/>
            <person name="Irimia M."/>
            <person name="Rigden D.J."/>
            <person name="Fitzpatrick D.A."/>
            <person name="Lorenzo-Morales J."/>
            <person name="Bateman A."/>
            <person name="Chiu C.H."/>
            <person name="Tang P."/>
            <person name="Hegemann P."/>
            <person name="Fromm H."/>
            <person name="Raoult D."/>
            <person name="Greub G."/>
            <person name="Miranda-Saavedra D."/>
            <person name="Chen N."/>
            <person name="Nash P."/>
            <person name="Ginger M.L."/>
            <person name="Horn M."/>
            <person name="Schaap P."/>
            <person name="Caler L."/>
            <person name="Loftus B."/>
        </authorList>
    </citation>
    <scope>NUCLEOTIDE SEQUENCE [LARGE SCALE GENOMIC DNA]</scope>
    <source>
        <strain evidence="15 16">Neff</strain>
    </source>
</reference>
<dbReference type="EMBL" id="KB008052">
    <property type="protein sequence ID" value="ELR14455.1"/>
    <property type="molecule type" value="Genomic_DNA"/>
</dbReference>
<keyword evidence="10" id="KW-1133">Transmembrane helix</keyword>
<evidence type="ECO:0000256" key="6">
    <source>
        <dbReference type="ARBA" id="ARBA00022723"/>
    </source>
</evidence>
<sequence length="400" mass="44560">MFMANFSSGEAQRPSFFEMVAQQELLPFFGPALKYALSVAAVRWPRLEWGVTHHDELFYGLRLLLEAHHLRRHDASFSEHFYSLKRVRVAAPTTGAPDSGASPSPATAGSRLTDHDRRVSLLLLVGLPYVKAKLDQLHKRMAGPLSGWLETEGSDDDEGDDGDGEGDEGTAGEDGGRRARWWRRWRRVVRVARGLFVAGYPWASAVYEGLFFVYQVLYLYDHTRYYTPFLHLQRLQVQRLSLEDTIEMTQDTARRRAAGAESWGVGDARGAAAVVRTVGRVLARAWHVVEDYSALALPLVLFVFKFLEWWYAENTKQTAPALPTPPPPRPPPVVEEAGRKKADGECGLCGKRRTNPAMVAGTGYVFCYPCLHASVTTHGRCPATGLPASPDSLLKLYEST</sequence>
<feature type="compositionally biased region" description="Pro residues" evidence="13">
    <location>
        <begin position="322"/>
        <end position="333"/>
    </location>
</feature>
<keyword evidence="5" id="KW-0812">Transmembrane</keyword>
<evidence type="ECO:0000256" key="12">
    <source>
        <dbReference type="ARBA" id="ARBA00023140"/>
    </source>
</evidence>
<evidence type="ECO:0000256" key="7">
    <source>
        <dbReference type="ARBA" id="ARBA00022771"/>
    </source>
</evidence>
<feature type="region of interest" description="Disordered" evidence="13">
    <location>
        <begin position="318"/>
        <end position="339"/>
    </location>
</feature>
<keyword evidence="7" id="KW-0863">Zinc-finger</keyword>
<dbReference type="PANTHER" id="PTHR12888:SF0">
    <property type="entry name" value="PEROXISOME ASSEMBLY PROTEIN 12"/>
    <property type="match status" value="1"/>
</dbReference>
<dbReference type="RefSeq" id="XP_004336468.1">
    <property type="nucleotide sequence ID" value="XM_004336420.1"/>
</dbReference>
<gene>
    <name evidence="15" type="ORF">ACA1_191530</name>
</gene>
<evidence type="ECO:0000256" key="4">
    <source>
        <dbReference type="ARBA" id="ARBA00022448"/>
    </source>
</evidence>
<evidence type="ECO:0000256" key="3">
    <source>
        <dbReference type="ARBA" id="ARBA00008704"/>
    </source>
</evidence>
<accession>L8GMZ9</accession>
<comment type="subcellular location">
    <subcellularLocation>
        <location evidence="1">Peroxisome membrane</location>
        <topology evidence="1">Multi-pass membrane protein</topology>
    </subcellularLocation>
</comment>
<feature type="region of interest" description="Disordered" evidence="13">
    <location>
        <begin position="146"/>
        <end position="175"/>
    </location>
</feature>
<evidence type="ECO:0000256" key="8">
    <source>
        <dbReference type="ARBA" id="ARBA00022833"/>
    </source>
</evidence>
<comment type="similarity">
    <text evidence="3">Belongs to the pex2/pex10/pex12 family.</text>
</comment>
<keyword evidence="11" id="KW-0472">Membrane</keyword>
<dbReference type="OrthoDB" id="107372at2759"/>
<evidence type="ECO:0000256" key="10">
    <source>
        <dbReference type="ARBA" id="ARBA00022989"/>
    </source>
</evidence>
<keyword evidence="8" id="KW-0862">Zinc</keyword>
<comment type="pathway">
    <text evidence="2">Protein modification; protein ubiquitination.</text>
</comment>
<evidence type="ECO:0000259" key="14">
    <source>
        <dbReference type="Pfam" id="PF04757"/>
    </source>
</evidence>
<dbReference type="GeneID" id="14915090"/>
<keyword evidence="6" id="KW-0479">Metal-binding</keyword>
<dbReference type="Proteomes" id="UP000011083">
    <property type="component" value="Unassembled WGS sequence"/>
</dbReference>
<dbReference type="InterPro" id="IPR006845">
    <property type="entry name" value="Pex_N"/>
</dbReference>
<evidence type="ECO:0000313" key="16">
    <source>
        <dbReference type="Proteomes" id="UP000011083"/>
    </source>
</evidence>
<feature type="region of interest" description="Disordered" evidence="13">
    <location>
        <begin position="92"/>
        <end position="111"/>
    </location>
</feature>
<dbReference type="GO" id="GO:0008270">
    <property type="term" value="F:zinc ion binding"/>
    <property type="evidence" value="ECO:0007669"/>
    <property type="project" value="UniProtKB-KW"/>
</dbReference>
<dbReference type="GO" id="GO:0004842">
    <property type="term" value="F:ubiquitin-protein transferase activity"/>
    <property type="evidence" value="ECO:0007669"/>
    <property type="project" value="TreeGrafter"/>
</dbReference>
<dbReference type="GO" id="GO:1990429">
    <property type="term" value="C:peroxisomal importomer complex"/>
    <property type="evidence" value="ECO:0007669"/>
    <property type="project" value="TreeGrafter"/>
</dbReference>
<evidence type="ECO:0000256" key="2">
    <source>
        <dbReference type="ARBA" id="ARBA00004906"/>
    </source>
</evidence>
<dbReference type="SUPFAM" id="SSF57850">
    <property type="entry name" value="RING/U-box"/>
    <property type="match status" value="1"/>
</dbReference>
<dbReference type="PIRSF" id="PIRSF038074">
    <property type="entry name" value="Peroxisome_assembly_p12"/>
    <property type="match status" value="1"/>
</dbReference>
<dbReference type="AlphaFoldDB" id="L8GMZ9"/>
<feature type="compositionally biased region" description="Low complexity" evidence="13">
    <location>
        <begin position="94"/>
        <end position="110"/>
    </location>
</feature>
<dbReference type="GO" id="GO:0016558">
    <property type="term" value="P:protein import into peroxisome matrix"/>
    <property type="evidence" value="ECO:0007669"/>
    <property type="project" value="InterPro"/>
</dbReference>
<keyword evidence="4" id="KW-0813">Transport</keyword>
<keyword evidence="9" id="KW-0653">Protein transport</keyword>
<evidence type="ECO:0000256" key="9">
    <source>
        <dbReference type="ARBA" id="ARBA00022927"/>
    </source>
</evidence>
<dbReference type="CDD" id="cd16451">
    <property type="entry name" value="mRING_PEX12"/>
    <property type="match status" value="1"/>
</dbReference>